<evidence type="ECO:0000313" key="2">
    <source>
        <dbReference type="EMBL" id="RID74319.1"/>
    </source>
</evidence>
<dbReference type="SUPFAM" id="SSF50965">
    <property type="entry name" value="Galactose oxidase, central domain"/>
    <property type="match status" value="1"/>
</dbReference>
<dbReference type="InterPro" id="IPR050796">
    <property type="entry name" value="SCF_F-box_component"/>
</dbReference>
<dbReference type="PANTHER" id="PTHR31672">
    <property type="entry name" value="BNACNNG10540D PROTEIN"/>
    <property type="match status" value="1"/>
</dbReference>
<name>A0A398A949_BRACM</name>
<dbReference type="NCBIfam" id="TIGR01640">
    <property type="entry name" value="F_box_assoc_1"/>
    <property type="match status" value="1"/>
</dbReference>
<dbReference type="AlphaFoldDB" id="A0A398A949"/>
<evidence type="ECO:0000313" key="3">
    <source>
        <dbReference type="Proteomes" id="UP000264353"/>
    </source>
</evidence>
<protein>
    <recommendedName>
        <fullName evidence="5">F-box associated domain-containing protein</fullName>
    </recommendedName>
</protein>
<sequence>MSYPALTQDMVLEILSYCPASSIEKFKFLNTDYYKRMSESWFINLNHSRTNSIFGVFLQYEGYYSTFNSSFVLTGDGEVSLDFLPIERVKIEACDASHGIFLCVASGYLKKTPYVVCKLTTREYQTIPTPETGYSTIECDFKTIVSGLMVIRTNPLRYKIVKISKQSKIFTVICEVFDSDSFVWKRLDDFKQPQGGKFILSSVPVRNNQFLNWLASSGKNVIRFCMKTETWSLHPLPSDLPNYYSLQLLANQGGKLGIVVWKPKGYVKGTWVLDSTFGKSWVRMKEEKTIVEEDKFVTPVWFLRDNDIVMLGGFDWVRLYDIKTHSVKSERFEINNLPSWFARSSICIYFPFYSDYQRLNFVENHVERSTGKGP</sequence>
<accession>A0A398A949</accession>
<dbReference type="InterPro" id="IPR011043">
    <property type="entry name" value="Gal_Oxase/kelch_b-propeller"/>
</dbReference>
<dbReference type="EMBL" id="CM010629">
    <property type="protein sequence ID" value="RID74319.1"/>
    <property type="molecule type" value="Genomic_DNA"/>
</dbReference>
<dbReference type="EMBL" id="LS974618">
    <property type="protein sequence ID" value="CAG7892580.1"/>
    <property type="molecule type" value="Genomic_DNA"/>
</dbReference>
<evidence type="ECO:0000313" key="4">
    <source>
        <dbReference type="Proteomes" id="UP000694005"/>
    </source>
</evidence>
<dbReference type="Gramene" id="A02p15320.2_BraZ1">
    <property type="protein sequence ID" value="A02p15320.2_BraZ1.CDS.1"/>
    <property type="gene ID" value="A02g15320.2_BraZ1"/>
</dbReference>
<reference evidence="1 4" key="2">
    <citation type="submission" date="2021-07" db="EMBL/GenBank/DDBJ databases">
        <authorList>
            <consortium name="Genoscope - CEA"/>
            <person name="William W."/>
        </authorList>
    </citation>
    <scope>NUCLEOTIDE SEQUENCE [LARGE SCALE GENOMIC DNA]</scope>
</reference>
<dbReference type="InterPro" id="IPR017451">
    <property type="entry name" value="F-box-assoc_interact_dom"/>
</dbReference>
<evidence type="ECO:0008006" key="5">
    <source>
        <dbReference type="Google" id="ProtNLM"/>
    </source>
</evidence>
<reference evidence="2 3" key="1">
    <citation type="submission" date="2018-06" db="EMBL/GenBank/DDBJ databases">
        <title>WGS assembly of Brassica rapa FPsc.</title>
        <authorList>
            <person name="Bowman J."/>
            <person name="Kohchi T."/>
            <person name="Yamato K."/>
            <person name="Jenkins J."/>
            <person name="Shu S."/>
            <person name="Ishizaki K."/>
            <person name="Yamaoka S."/>
            <person name="Nishihama R."/>
            <person name="Nakamura Y."/>
            <person name="Berger F."/>
            <person name="Adam C."/>
            <person name="Aki S."/>
            <person name="Althoff F."/>
            <person name="Araki T."/>
            <person name="Arteaga-Vazquez M."/>
            <person name="Balasubrmanian S."/>
            <person name="Bauer D."/>
            <person name="Boehm C."/>
            <person name="Briginshaw L."/>
            <person name="Caballero-Perez J."/>
            <person name="Catarino B."/>
            <person name="Chen F."/>
            <person name="Chiyoda S."/>
            <person name="Chovatia M."/>
            <person name="Davies K."/>
            <person name="Delmans M."/>
            <person name="Demura T."/>
            <person name="Dierschke T."/>
            <person name="Dolan L."/>
            <person name="Dorantes-Acosta A."/>
            <person name="Eklund D."/>
            <person name="Florent S."/>
            <person name="Flores-Sandoval E."/>
            <person name="Fujiyama A."/>
            <person name="Fukuzawa H."/>
            <person name="Galik B."/>
            <person name="Grimanelli D."/>
            <person name="Grimwood J."/>
            <person name="Grossniklaus U."/>
            <person name="Hamada T."/>
            <person name="Haseloff J."/>
            <person name="Hetherington A."/>
            <person name="Higo A."/>
            <person name="Hirakawa Y."/>
            <person name="Hundley H."/>
            <person name="Ikeda Y."/>
            <person name="Inoue K."/>
            <person name="Inoue S."/>
            <person name="Ishida S."/>
            <person name="Jia Q."/>
            <person name="Kakita M."/>
            <person name="Kanazawa T."/>
            <person name="Kawai Y."/>
            <person name="Kawashima T."/>
            <person name="Kennedy M."/>
            <person name="Kinose K."/>
            <person name="Kinoshita T."/>
            <person name="Kohara Y."/>
            <person name="Koide E."/>
            <person name="Komatsu K."/>
            <person name="Kopischke S."/>
            <person name="Kubo M."/>
            <person name="Kyozuka J."/>
            <person name="Lagercrantz U."/>
            <person name="Lin S."/>
            <person name="Lindquist E."/>
            <person name="Lipzen A."/>
            <person name="Lu C."/>
            <person name="Luna E."/>
            <person name="Martienssen R."/>
            <person name="Minamino N."/>
            <person name="Mizutani M."/>
            <person name="Mizutani M."/>
            <person name="Mochizuki N."/>
            <person name="Monte I."/>
            <person name="Mosher R."/>
            <person name="Nagasaki H."/>
            <person name="Nakagami H."/>
            <person name="Naramoto S."/>
            <person name="Nishitani K."/>
            <person name="Ohtani M."/>
            <person name="Okamoto T."/>
            <person name="Okumura M."/>
            <person name="Phillips J."/>
            <person name="Pollak B."/>
            <person name="Reinders A."/>
            <person name="Roevekamp M."/>
            <person name="Sano R."/>
            <person name="Sawa S."/>
            <person name="Schmid M."/>
            <person name="Shirakawa M."/>
            <person name="Solano R."/>
            <person name="Spunde A."/>
            <person name="Suetsugu N."/>
            <person name="Sugano S."/>
            <person name="Sugiyama A."/>
            <person name="Sun R."/>
            <person name="Suzuki Y."/>
            <person name="Takenaka M."/>
            <person name="Takezawa D."/>
            <person name="Tomogane H."/>
            <person name="Tsuzuki M."/>
            <person name="Ueda T."/>
            <person name="Umeda M."/>
            <person name="Ward J."/>
            <person name="Watanabe Y."/>
            <person name="Yazaki K."/>
            <person name="Yokoyama R."/>
            <person name="Yoshitake Y."/>
            <person name="Yotsui I."/>
            <person name="Zachgo S."/>
            <person name="Schmutz J."/>
        </authorList>
    </citation>
    <scope>NUCLEOTIDE SEQUENCE [LARGE SCALE GENOMIC DNA]</scope>
    <source>
        <strain evidence="3">cv. B-3</strain>
    </source>
</reference>
<dbReference type="Proteomes" id="UP000264353">
    <property type="component" value="Chromosome A2"/>
</dbReference>
<evidence type="ECO:0000313" key="1">
    <source>
        <dbReference type="EMBL" id="CAG7892580.1"/>
    </source>
</evidence>
<gene>
    <name evidence="1" type="ORF">BRAPAZ1V2_A02P15320.2</name>
    <name evidence="2" type="ORF">BRARA_B01424</name>
</gene>
<organism evidence="2 3">
    <name type="scientific">Brassica campestris</name>
    <name type="common">Field mustard</name>
    <dbReference type="NCBI Taxonomy" id="3711"/>
    <lineage>
        <taxon>Eukaryota</taxon>
        <taxon>Viridiplantae</taxon>
        <taxon>Streptophyta</taxon>
        <taxon>Embryophyta</taxon>
        <taxon>Tracheophyta</taxon>
        <taxon>Spermatophyta</taxon>
        <taxon>Magnoliopsida</taxon>
        <taxon>eudicotyledons</taxon>
        <taxon>Gunneridae</taxon>
        <taxon>Pentapetalae</taxon>
        <taxon>rosids</taxon>
        <taxon>malvids</taxon>
        <taxon>Brassicales</taxon>
        <taxon>Brassicaceae</taxon>
        <taxon>Brassiceae</taxon>
        <taxon>Brassica</taxon>
    </lineage>
</organism>
<dbReference type="Proteomes" id="UP000694005">
    <property type="component" value="Chromosome A02"/>
</dbReference>
<proteinExistence type="predicted"/>